<dbReference type="Proteomes" id="UP001501170">
    <property type="component" value="Unassembled WGS sequence"/>
</dbReference>
<feature type="coiled-coil region" evidence="1">
    <location>
        <begin position="635"/>
        <end position="728"/>
    </location>
</feature>
<dbReference type="PANTHER" id="PTHR41259">
    <property type="entry name" value="DOUBLE-STRAND BREAK REPAIR RAD50 ATPASE, PUTATIVE-RELATED"/>
    <property type="match status" value="1"/>
</dbReference>
<comment type="caution">
    <text evidence="3">The sequence shown here is derived from an EMBL/GenBank/DDBJ whole genome shotgun (WGS) entry which is preliminary data.</text>
</comment>
<accession>A0ABN3HDF0</accession>
<evidence type="ECO:0000259" key="2">
    <source>
        <dbReference type="Pfam" id="PF13476"/>
    </source>
</evidence>
<feature type="domain" description="Rad50/SbcC-type AAA" evidence="2">
    <location>
        <begin position="5"/>
        <end position="58"/>
    </location>
</feature>
<dbReference type="RefSeq" id="WP_278126833.1">
    <property type="nucleotide sequence ID" value="NZ_BAAARB010000006.1"/>
</dbReference>
<reference evidence="3 4" key="1">
    <citation type="journal article" date="2019" name="Int. J. Syst. Evol. Microbiol.">
        <title>The Global Catalogue of Microorganisms (GCM) 10K type strain sequencing project: providing services to taxonomists for standard genome sequencing and annotation.</title>
        <authorList>
            <consortium name="The Broad Institute Genomics Platform"/>
            <consortium name="The Broad Institute Genome Sequencing Center for Infectious Disease"/>
            <person name="Wu L."/>
            <person name="Ma J."/>
        </authorList>
    </citation>
    <scope>NUCLEOTIDE SEQUENCE [LARGE SCALE GENOMIC DNA]</scope>
    <source>
        <strain evidence="3 4">JCM 16227</strain>
    </source>
</reference>
<dbReference type="InterPro" id="IPR027417">
    <property type="entry name" value="P-loop_NTPase"/>
</dbReference>
<protein>
    <submittedName>
        <fullName evidence="3">AAA family ATPase</fullName>
    </submittedName>
</protein>
<gene>
    <name evidence="3" type="ORF">GCM10009855_15100</name>
</gene>
<dbReference type="InterPro" id="IPR038729">
    <property type="entry name" value="Rad50/SbcC_AAA"/>
</dbReference>
<dbReference type="PANTHER" id="PTHR41259:SF1">
    <property type="entry name" value="DOUBLE-STRAND BREAK REPAIR RAD50 ATPASE, PUTATIVE-RELATED"/>
    <property type="match status" value="1"/>
</dbReference>
<dbReference type="SUPFAM" id="SSF52540">
    <property type="entry name" value="P-loop containing nucleoside triphosphate hydrolases"/>
    <property type="match status" value="1"/>
</dbReference>
<dbReference type="Pfam" id="PF13476">
    <property type="entry name" value="AAA_23"/>
    <property type="match status" value="1"/>
</dbReference>
<evidence type="ECO:0000313" key="4">
    <source>
        <dbReference type="Proteomes" id="UP001501170"/>
    </source>
</evidence>
<sequence length="874" mass="93898">MRLHRLRVANFRGVAAREVEFADTGVTVIEGDNEAGKSSMMEAFDLLLTAQASSKARNVRAVQPAGRDVGTEVWADISCGSWRFEYFKRFNRQPETTLTITRPVREQLTGREAHERVDQILAEALDKTLFGALRLLQSADPRLGDLANSSALSQALDRAAGQSESDGGETPQTQELVAAVAAEYKKYFTLAQGRPTGELAAAADAADRAAAAVAEREEILARVQDAADRLPRVAETIRQLVAQEQSGNVEVSTAAAALAEAEAVSEQVKAALATVESRKLSHRVAADALRSRRRDRERAAALRESLAENRRAVSQARAKAEAAAGEAAELASALAESQKRRDDLGAELRAAERAAVVASDRARLARLDNSLDEVRRLRSELASARAEAAAVPVSEDDVRLAAALERDLAATAARLDAAAPTVTITRLGADEVLLDGETAADGAQVSAARPTVVEVPGSVRVEVRPGADSAEPAAELETLRERAAELRRRCGVAELSLVASAAARRAEILRRIQDTERALARELGGAEAEDLERQRLDLLSRLTQQAGADAGNGHEGERAHADLAELRRIERDASDLAAEADRARQARLAAVREYESRASALEETGVRIAEESAALESELSDSAAAASDETLAERVREHAAEVDDAEADLARLTQRLEQLDLNGLREKLAQAEAAQDRLRRQVSEQKRIQTELSTRLEVCRSDGRLDELSEAVAANDAAQAHLQRVRERAAGARVLHETLQRKRNESRARYVDPFAERLEELAAPVFGSGVSFHIDDDFVIATRTLDGVTVDVDSLSGGAKEQLGLLARLACATLVDKADGVPLILDDALGYTDPTRLASMAHVLGTAGGDAQIIVLTCTPDRYREVAGAKLIAV</sequence>
<keyword evidence="4" id="KW-1185">Reference proteome</keyword>
<proteinExistence type="predicted"/>
<keyword evidence="1" id="KW-0175">Coiled coil</keyword>
<name>A0ABN3HDF0_9ACTN</name>
<dbReference type="EMBL" id="BAAARB010000006">
    <property type="protein sequence ID" value="GAA2376745.1"/>
    <property type="molecule type" value="Genomic_DNA"/>
</dbReference>
<feature type="coiled-coil region" evidence="1">
    <location>
        <begin position="258"/>
        <end position="387"/>
    </location>
</feature>
<evidence type="ECO:0000256" key="1">
    <source>
        <dbReference type="SAM" id="Coils"/>
    </source>
</evidence>
<evidence type="ECO:0000313" key="3">
    <source>
        <dbReference type="EMBL" id="GAA2376745.1"/>
    </source>
</evidence>
<dbReference type="Gene3D" id="3.40.50.300">
    <property type="entry name" value="P-loop containing nucleotide triphosphate hydrolases"/>
    <property type="match status" value="2"/>
</dbReference>
<organism evidence="3 4">
    <name type="scientific">Gordonia cholesterolivorans</name>
    <dbReference type="NCBI Taxonomy" id="559625"/>
    <lineage>
        <taxon>Bacteria</taxon>
        <taxon>Bacillati</taxon>
        <taxon>Actinomycetota</taxon>
        <taxon>Actinomycetes</taxon>
        <taxon>Mycobacteriales</taxon>
        <taxon>Gordoniaceae</taxon>
        <taxon>Gordonia</taxon>
    </lineage>
</organism>